<dbReference type="OrthoDB" id="4158994at2759"/>
<evidence type="ECO:0000256" key="2">
    <source>
        <dbReference type="SAM" id="MobiDB-lite"/>
    </source>
</evidence>
<dbReference type="AlphaFoldDB" id="E5R2J1"/>
<dbReference type="EMBL" id="DS989822">
    <property type="protein sequence ID" value="EFQ98649.1"/>
    <property type="molecule type" value="Genomic_DNA"/>
</dbReference>
<dbReference type="OMA" id="QNIFRSD"/>
<feature type="transmembrane region" description="Helical" evidence="3">
    <location>
        <begin position="266"/>
        <end position="285"/>
    </location>
</feature>
<dbReference type="HOGENOM" id="CLU_005822_0_1_1"/>
<dbReference type="RefSeq" id="XP_003177601.1">
    <property type="nucleotide sequence ID" value="XM_003177553.1"/>
</dbReference>
<feature type="region of interest" description="Disordered" evidence="2">
    <location>
        <begin position="1"/>
        <end position="152"/>
    </location>
</feature>
<dbReference type="VEuPathDB" id="FungiDB:MGYG_01671"/>
<feature type="compositionally biased region" description="Polar residues" evidence="2">
    <location>
        <begin position="78"/>
        <end position="88"/>
    </location>
</feature>
<protein>
    <submittedName>
        <fullName evidence="4">AcrB protein</fullName>
    </submittedName>
</protein>
<proteinExistence type="predicted"/>
<feature type="region of interest" description="Disordered" evidence="2">
    <location>
        <begin position="390"/>
        <end position="467"/>
    </location>
</feature>
<feature type="transmembrane region" description="Helical" evidence="3">
    <location>
        <begin position="297"/>
        <end position="326"/>
    </location>
</feature>
<dbReference type="Proteomes" id="UP000002669">
    <property type="component" value="Unassembled WGS sequence"/>
</dbReference>
<feature type="compositionally biased region" description="Low complexity" evidence="2">
    <location>
        <begin position="53"/>
        <end position="77"/>
    </location>
</feature>
<name>E5R2J1_ARTGP</name>
<feature type="coiled-coil region" evidence="1">
    <location>
        <begin position="711"/>
        <end position="807"/>
    </location>
</feature>
<dbReference type="GeneID" id="10032936"/>
<sequence>MARKNHHGQRSESGRTLPGKKLAKQKSNGHLNGLPNGLHQASSNTPPTPTTTPPTTSSPPATSISPPVAAASTPSLSYASAKTPQNPDGQLENGYGSSHGMAGMTKKEASGRGSGSGSAQVNGSNGHAMVSSGGGNGGNGGGDAVMPPNGHPTYSAANCIPAGDRFDEHFPRRADRTAPAVKKAHSSRKGVNPLVLASTILKACPTSDTIAILILLLQLPPIVLTLVQFLYASMTFMLPAGVSTGTLTSNFDIFQGPAGTPSLSTMIAMDGFCLLVWGLFMWNWAKNFAIDLAHVQVAIALGAGSSGGTGGVNTFCVSMVLIVHLLRSEGIQTFLLGHLFSAKLLSPETVAKYSYLIPAEFRRQDSSSPPSWIGSLLAVHILAQAGTAMARRSMAKNRSSPRAKSSERSAADTPAAGTSTLPDISSIEPSTALSSGISSEPAQSSSSLKDTKERVSTAKKRRRQANEARRIQPFWAALASTKFTVTREYERSRNGNWYSPNVPTSEEDLDGVSPENAFIWITGVDTSSIEFAANDFNISEDAVTEGAAYGAAGPFYVRVNGAHWAPVTLSRVTDSSKDQPVAHWRGEISGLAPDCTYTCSFVCVDTNEEVCVVSVKTPSAPVTDQVITPPVALSPQQSLRPSSPSTTVKNSIVNAEAKLNERRSRLKRSRNNHKLHLSKVKRELDGLTHRLSSGGDESRQKQRSLQLERTIRQTEDATTAIEAQLENLEKSFGPGTELEEWNARKAVIEAETSKLKALKQEVETAKSNMAKAVTTSEAELASTVQKRERLQSRLNRLTAQHERIISSTNAQDLAEREQQAQMQMAQSAMYNSYLPGAFIPKVPARFRLIPACGGDPNLFIDVEISSEPASNIQNIFRSDLYRLNYNPLTYSGIEQSIPVEFATETSNGVEIEVEVRESLRIHMQILTPTGVPITPWYVERAAIIEDDRAIITAGGSMGMYRYAPNGMRQFLPYGTGVSSSPALASVPVHVPAPALSHIHAHNPVHGHGNQASYVAPRQGEVIEQLPII</sequence>
<keyword evidence="1" id="KW-0175">Coiled coil</keyword>
<keyword evidence="3" id="KW-0812">Transmembrane</keyword>
<gene>
    <name evidence="4" type="ORF">MGYG_01671</name>
</gene>
<dbReference type="STRING" id="535722.E5R2J1"/>
<keyword evidence="3" id="KW-1133">Transmembrane helix</keyword>
<organism evidence="5">
    <name type="scientific">Arthroderma gypseum (strain ATCC MYA-4604 / CBS 118893)</name>
    <name type="common">Microsporum gypseum</name>
    <dbReference type="NCBI Taxonomy" id="535722"/>
    <lineage>
        <taxon>Eukaryota</taxon>
        <taxon>Fungi</taxon>
        <taxon>Dikarya</taxon>
        <taxon>Ascomycota</taxon>
        <taxon>Pezizomycotina</taxon>
        <taxon>Eurotiomycetes</taxon>
        <taxon>Eurotiomycetidae</taxon>
        <taxon>Onygenales</taxon>
        <taxon>Arthrodermataceae</taxon>
        <taxon>Nannizzia</taxon>
    </lineage>
</organism>
<evidence type="ECO:0000313" key="5">
    <source>
        <dbReference type="Proteomes" id="UP000002669"/>
    </source>
</evidence>
<feature type="compositionally biased region" description="Polar residues" evidence="2">
    <location>
        <begin position="416"/>
        <end position="448"/>
    </location>
</feature>
<evidence type="ECO:0000256" key="3">
    <source>
        <dbReference type="SAM" id="Phobius"/>
    </source>
</evidence>
<dbReference type="InParanoid" id="E5R2J1"/>
<dbReference type="eggNOG" id="ENOG502QSPS">
    <property type="taxonomic scope" value="Eukaryota"/>
</dbReference>
<keyword evidence="5" id="KW-1185">Reference proteome</keyword>
<feature type="transmembrane region" description="Helical" evidence="3">
    <location>
        <begin position="210"/>
        <end position="231"/>
    </location>
</feature>
<evidence type="ECO:0000256" key="1">
    <source>
        <dbReference type="SAM" id="Coils"/>
    </source>
</evidence>
<keyword evidence="3" id="KW-0472">Membrane</keyword>
<feature type="compositionally biased region" description="Gly residues" evidence="2">
    <location>
        <begin position="132"/>
        <end position="143"/>
    </location>
</feature>
<feature type="region of interest" description="Disordered" evidence="2">
    <location>
        <begin position="681"/>
        <end position="705"/>
    </location>
</feature>
<reference evidence="5" key="1">
    <citation type="journal article" date="2012" name="MBio">
        <title>Comparative genome analysis of Trichophyton rubrum and related dermatophytes reveals candidate genes involved in infection.</title>
        <authorList>
            <person name="Martinez D.A."/>
            <person name="Oliver B.G."/>
            <person name="Graeser Y."/>
            <person name="Goldberg J.M."/>
            <person name="Li W."/>
            <person name="Martinez-Rossi N.M."/>
            <person name="Monod M."/>
            <person name="Shelest E."/>
            <person name="Barton R.C."/>
            <person name="Birch E."/>
            <person name="Brakhage A.A."/>
            <person name="Chen Z."/>
            <person name="Gurr S.J."/>
            <person name="Heiman D."/>
            <person name="Heitman J."/>
            <person name="Kosti I."/>
            <person name="Rossi A."/>
            <person name="Saif S."/>
            <person name="Samalova M."/>
            <person name="Saunders C.W."/>
            <person name="Shea T."/>
            <person name="Summerbell R.C."/>
            <person name="Xu J."/>
            <person name="Young S."/>
            <person name="Zeng Q."/>
            <person name="Birren B.W."/>
            <person name="Cuomo C.A."/>
            <person name="White T.C."/>
        </authorList>
    </citation>
    <scope>NUCLEOTIDE SEQUENCE [LARGE SCALE GENOMIC DNA]</scope>
    <source>
        <strain evidence="5">ATCC MYA-4604 / CBS 118893</strain>
    </source>
</reference>
<evidence type="ECO:0000313" key="4">
    <source>
        <dbReference type="EMBL" id="EFQ98649.1"/>
    </source>
</evidence>
<accession>E5R2J1</accession>